<proteinExistence type="predicted"/>
<evidence type="ECO:0000256" key="1">
    <source>
        <dbReference type="SAM" id="MobiDB-lite"/>
    </source>
</evidence>
<dbReference type="EMBL" id="ML122271">
    <property type="protein sequence ID" value="RPD59120.1"/>
    <property type="molecule type" value="Genomic_DNA"/>
</dbReference>
<feature type="compositionally biased region" description="Low complexity" evidence="1">
    <location>
        <begin position="87"/>
        <end position="99"/>
    </location>
</feature>
<organism evidence="2 3">
    <name type="scientific">Lentinus tigrinus ALCF2SS1-6</name>
    <dbReference type="NCBI Taxonomy" id="1328759"/>
    <lineage>
        <taxon>Eukaryota</taxon>
        <taxon>Fungi</taxon>
        <taxon>Dikarya</taxon>
        <taxon>Basidiomycota</taxon>
        <taxon>Agaricomycotina</taxon>
        <taxon>Agaricomycetes</taxon>
        <taxon>Polyporales</taxon>
        <taxon>Polyporaceae</taxon>
        <taxon>Lentinus</taxon>
    </lineage>
</organism>
<accession>A0A5C2S620</accession>
<dbReference type="Proteomes" id="UP000313359">
    <property type="component" value="Unassembled WGS sequence"/>
</dbReference>
<protein>
    <submittedName>
        <fullName evidence="2">Uncharacterized protein</fullName>
    </submittedName>
</protein>
<evidence type="ECO:0000313" key="2">
    <source>
        <dbReference type="EMBL" id="RPD59120.1"/>
    </source>
</evidence>
<gene>
    <name evidence="2" type="ORF">L227DRAFT_163474</name>
</gene>
<name>A0A5C2S620_9APHY</name>
<reference evidence="2" key="1">
    <citation type="journal article" date="2018" name="Genome Biol. Evol.">
        <title>Genomics and development of Lentinus tigrinus, a white-rot wood-decaying mushroom with dimorphic fruiting bodies.</title>
        <authorList>
            <person name="Wu B."/>
            <person name="Xu Z."/>
            <person name="Knudson A."/>
            <person name="Carlson A."/>
            <person name="Chen N."/>
            <person name="Kovaka S."/>
            <person name="LaButti K."/>
            <person name="Lipzen A."/>
            <person name="Pennachio C."/>
            <person name="Riley R."/>
            <person name="Schakwitz W."/>
            <person name="Umezawa K."/>
            <person name="Ohm R.A."/>
            <person name="Grigoriev I.V."/>
            <person name="Nagy L.G."/>
            <person name="Gibbons J."/>
            <person name="Hibbett D."/>
        </authorList>
    </citation>
    <scope>NUCLEOTIDE SEQUENCE [LARGE SCALE GENOMIC DNA]</scope>
    <source>
        <strain evidence="2">ALCF2SS1-6</strain>
    </source>
</reference>
<feature type="region of interest" description="Disordered" evidence="1">
    <location>
        <begin position="87"/>
        <end position="108"/>
    </location>
</feature>
<dbReference type="AlphaFoldDB" id="A0A5C2S620"/>
<evidence type="ECO:0000313" key="3">
    <source>
        <dbReference type="Proteomes" id="UP000313359"/>
    </source>
</evidence>
<feature type="region of interest" description="Disordered" evidence="1">
    <location>
        <begin position="158"/>
        <end position="177"/>
    </location>
</feature>
<sequence length="177" mass="18551">MGAIAFLYLQRYGPTSRSPVFLILHVDPSSESPSLLPLQPYCPSDITSEIPRSAGSIRAWTSGFRQSALRPGGSERTPSVGVACLETTSTTPSDNAASPSPAPHTSWTAAPHSCRAVHIAPKVASAEADPRNSHTIGVKQGGDIGEKVVMTGYVAPALHNGGRPLSRERPPATARCT</sequence>
<keyword evidence="3" id="KW-1185">Reference proteome</keyword>